<proteinExistence type="predicted"/>
<reference evidence="1" key="1">
    <citation type="submission" date="2025-02" db="EMBL/GenBank/DDBJ databases">
        <authorList>
            <consortium name="NCBI Genome Project"/>
        </authorList>
    </citation>
    <scope>NUCLEOTIDE SEQUENCE</scope>
</reference>
<protein>
    <submittedName>
        <fullName evidence="1">Uncharacterized protein</fullName>
    </submittedName>
</protein>
<organism evidence="1">
    <name type="scientific">Aspergillus niger</name>
    <dbReference type="NCBI Taxonomy" id="5061"/>
    <lineage>
        <taxon>Eukaryota</taxon>
        <taxon>Fungi</taxon>
        <taxon>Dikarya</taxon>
        <taxon>Ascomycota</taxon>
        <taxon>Pezizomycotina</taxon>
        <taxon>Eurotiomycetes</taxon>
        <taxon>Eurotiomycetidae</taxon>
        <taxon>Eurotiales</taxon>
        <taxon>Aspergillaceae</taxon>
        <taxon>Aspergillus</taxon>
        <taxon>Aspergillus subgen. Circumdati</taxon>
    </lineage>
</organism>
<reference evidence="1" key="2">
    <citation type="submission" date="2025-08" db="UniProtKB">
        <authorList>
            <consortium name="RefSeq"/>
        </authorList>
    </citation>
    <scope>IDENTIFICATION</scope>
</reference>
<gene>
    <name evidence="1" type="ORF">An12g03360</name>
</gene>
<dbReference type="GeneID" id="84592520"/>
<dbReference type="RefSeq" id="XP_059604389.1">
    <property type="nucleotide sequence ID" value="XM_059750789.1"/>
</dbReference>
<dbReference type="AlphaFoldDB" id="A0AAJ8BV37"/>
<dbReference type="VEuPathDB" id="FungiDB:An12g03360"/>
<name>A0AAJ8BV37_ASPNG</name>
<evidence type="ECO:0000313" key="1">
    <source>
        <dbReference type="RefSeq" id="XP_059604389.1"/>
    </source>
</evidence>
<accession>A0AAJ8BV37</accession>
<sequence length="229" mass="25137">MTINYLRLGTARQRRVKDFGALAAGLARPLATQKVINADQRPLDAGIAESSAACLSDLAQLRPHPVSSLAACRMSSTILSPSVAQRTFRAPTAVVLRAMTLWPIVFPPETGDRDMTGRYCSEDATPDPGSNRCVAFVKGFDLSAPRRRNMGRFGGAVEDRGPVLEPSSFNCGCLESQWSCPCQMEMIEISLEISTQSLGTKVTSWQPWSEPNRFNLRHQTSFGTQHDDF</sequence>
<dbReference type="KEGG" id="ang:An12g03360"/>